<dbReference type="PANTHER" id="PTHR33143:SF63">
    <property type="entry name" value="F16F4.1 PROTEIN"/>
    <property type="match status" value="1"/>
</dbReference>
<feature type="region of interest" description="Disordered" evidence="1">
    <location>
        <begin position="63"/>
        <end position="85"/>
    </location>
</feature>
<sequence length="149" mass="16610">MSPKVQGALKINKESQTIKKSTSKAQQKEPLIIYTQSPRIIQTNSRHFMELVQKLTGIFRSDPDDTADADACKPTTPLLKEDSEENEEAASVITAEEDNCNISMGEVKSSFVALEPPLIPNYVNNFSVFESDFFSSTDPFLNFADPLLF</sequence>
<dbReference type="EMBL" id="OY731400">
    <property type="protein sequence ID" value="CAJ1936884.1"/>
    <property type="molecule type" value="Genomic_DNA"/>
</dbReference>
<dbReference type="AlphaFoldDB" id="A0AA86S760"/>
<feature type="domain" description="VQ" evidence="2">
    <location>
        <begin position="37"/>
        <end position="58"/>
    </location>
</feature>
<evidence type="ECO:0000313" key="3">
    <source>
        <dbReference type="EMBL" id="CAJ1936884.1"/>
    </source>
</evidence>
<dbReference type="PANTHER" id="PTHR33143">
    <property type="entry name" value="F16F4.1 PROTEIN-RELATED"/>
    <property type="match status" value="1"/>
</dbReference>
<organism evidence="3 4">
    <name type="scientific">Sphenostylis stenocarpa</name>
    <dbReference type="NCBI Taxonomy" id="92480"/>
    <lineage>
        <taxon>Eukaryota</taxon>
        <taxon>Viridiplantae</taxon>
        <taxon>Streptophyta</taxon>
        <taxon>Embryophyta</taxon>
        <taxon>Tracheophyta</taxon>
        <taxon>Spermatophyta</taxon>
        <taxon>Magnoliopsida</taxon>
        <taxon>eudicotyledons</taxon>
        <taxon>Gunneridae</taxon>
        <taxon>Pentapetalae</taxon>
        <taxon>rosids</taxon>
        <taxon>fabids</taxon>
        <taxon>Fabales</taxon>
        <taxon>Fabaceae</taxon>
        <taxon>Papilionoideae</taxon>
        <taxon>50 kb inversion clade</taxon>
        <taxon>NPAAA clade</taxon>
        <taxon>indigoferoid/millettioid clade</taxon>
        <taxon>Phaseoleae</taxon>
        <taxon>Sphenostylis</taxon>
    </lineage>
</organism>
<keyword evidence="4" id="KW-1185">Reference proteome</keyword>
<protein>
    <recommendedName>
        <fullName evidence="2">VQ domain-containing protein</fullName>
    </recommendedName>
</protein>
<proteinExistence type="predicted"/>
<accession>A0AA86S760</accession>
<evidence type="ECO:0000313" key="4">
    <source>
        <dbReference type="Proteomes" id="UP001189624"/>
    </source>
</evidence>
<dbReference type="GO" id="GO:0005634">
    <property type="term" value="C:nucleus"/>
    <property type="evidence" value="ECO:0007669"/>
    <property type="project" value="TreeGrafter"/>
</dbReference>
<reference evidence="3" key="1">
    <citation type="submission" date="2023-10" db="EMBL/GenBank/DDBJ databases">
        <authorList>
            <person name="Domelevo Entfellner J.-B."/>
        </authorList>
    </citation>
    <scope>NUCLEOTIDE SEQUENCE</scope>
</reference>
<gene>
    <name evidence="3" type="ORF">AYBTSS11_LOCUS7709</name>
</gene>
<dbReference type="Gramene" id="rna-AYBTSS11_LOCUS7709">
    <property type="protein sequence ID" value="CAJ1936884.1"/>
    <property type="gene ID" value="gene-AYBTSS11_LOCUS7709"/>
</dbReference>
<name>A0AA86S760_9FABA</name>
<dbReference type="InterPro" id="IPR039607">
    <property type="entry name" value="VQ_8/17/18/20/21/25"/>
</dbReference>
<evidence type="ECO:0000256" key="1">
    <source>
        <dbReference type="SAM" id="MobiDB-lite"/>
    </source>
</evidence>
<feature type="region of interest" description="Disordered" evidence="1">
    <location>
        <begin position="1"/>
        <end position="27"/>
    </location>
</feature>
<dbReference type="InterPro" id="IPR008889">
    <property type="entry name" value="VQ"/>
</dbReference>
<dbReference type="Pfam" id="PF05678">
    <property type="entry name" value="VQ"/>
    <property type="match status" value="1"/>
</dbReference>
<evidence type="ECO:0000259" key="2">
    <source>
        <dbReference type="Pfam" id="PF05678"/>
    </source>
</evidence>
<dbReference type="Proteomes" id="UP001189624">
    <property type="component" value="Chromosome 3"/>
</dbReference>